<proteinExistence type="predicted"/>
<protein>
    <submittedName>
        <fullName evidence="1">Uncharacterized protein</fullName>
    </submittedName>
</protein>
<evidence type="ECO:0000313" key="2">
    <source>
        <dbReference type="Proteomes" id="UP000752696"/>
    </source>
</evidence>
<evidence type="ECO:0000313" key="1">
    <source>
        <dbReference type="EMBL" id="CAD1479648.1"/>
    </source>
</evidence>
<feature type="non-terminal residue" evidence="1">
    <location>
        <position position="71"/>
    </location>
</feature>
<dbReference type="AlphaFoldDB" id="A0A6V7HH67"/>
<organism evidence="1 2">
    <name type="scientific">Heterotrigona itama</name>
    <dbReference type="NCBI Taxonomy" id="395501"/>
    <lineage>
        <taxon>Eukaryota</taxon>
        <taxon>Metazoa</taxon>
        <taxon>Ecdysozoa</taxon>
        <taxon>Arthropoda</taxon>
        <taxon>Hexapoda</taxon>
        <taxon>Insecta</taxon>
        <taxon>Pterygota</taxon>
        <taxon>Neoptera</taxon>
        <taxon>Endopterygota</taxon>
        <taxon>Hymenoptera</taxon>
        <taxon>Apocrita</taxon>
        <taxon>Aculeata</taxon>
        <taxon>Apoidea</taxon>
        <taxon>Anthophila</taxon>
        <taxon>Apidae</taxon>
        <taxon>Heterotrigona</taxon>
    </lineage>
</organism>
<name>A0A6V7HH67_9HYME</name>
<reference evidence="1" key="1">
    <citation type="submission" date="2020-07" db="EMBL/GenBank/DDBJ databases">
        <authorList>
            <person name="Nazaruddin N."/>
        </authorList>
    </citation>
    <scope>NUCLEOTIDE SEQUENCE</scope>
</reference>
<dbReference type="EMBL" id="CAJDYZ010011555">
    <property type="protein sequence ID" value="CAD1479648.1"/>
    <property type="molecule type" value="Genomic_DNA"/>
</dbReference>
<sequence length="71" mass="7973">MSPVFAPLSTEGGHARNQAAAGAFCRMLARFLPPLSIDEEAAHRRVHCAAKKLRQWRCRNNGGRRAFQRNL</sequence>
<comment type="caution">
    <text evidence="1">The sequence shown here is derived from an EMBL/GenBank/DDBJ whole genome shotgun (WGS) entry which is preliminary data.</text>
</comment>
<gene>
    <name evidence="1" type="ORF">MHI_LOCUS873286</name>
</gene>
<accession>A0A6V7HH67</accession>
<keyword evidence="2" id="KW-1185">Reference proteome</keyword>
<dbReference type="Proteomes" id="UP000752696">
    <property type="component" value="Unassembled WGS sequence"/>
</dbReference>